<dbReference type="EMBL" id="CAJVQC010138120">
    <property type="protein sequence ID" value="CAG8843374.1"/>
    <property type="molecule type" value="Genomic_DNA"/>
</dbReference>
<organism evidence="1 2">
    <name type="scientific">Racocetra persica</name>
    <dbReference type="NCBI Taxonomy" id="160502"/>
    <lineage>
        <taxon>Eukaryota</taxon>
        <taxon>Fungi</taxon>
        <taxon>Fungi incertae sedis</taxon>
        <taxon>Mucoromycota</taxon>
        <taxon>Glomeromycotina</taxon>
        <taxon>Glomeromycetes</taxon>
        <taxon>Diversisporales</taxon>
        <taxon>Gigasporaceae</taxon>
        <taxon>Racocetra</taxon>
    </lineage>
</organism>
<feature type="non-terminal residue" evidence="1">
    <location>
        <position position="43"/>
    </location>
</feature>
<feature type="non-terminal residue" evidence="1">
    <location>
        <position position="1"/>
    </location>
</feature>
<name>A0ACA9SLZ9_9GLOM</name>
<gene>
    <name evidence="1" type="ORF">RPERSI_LOCUS32733</name>
</gene>
<sequence length="43" mass="4865">VLEGFLESLHRSLVVKFFFLSDVVLLEVIESSSQLSLLESLKL</sequence>
<accession>A0ACA9SLZ9</accession>
<protein>
    <submittedName>
        <fullName evidence="1">10907_t:CDS:1</fullName>
    </submittedName>
</protein>
<evidence type="ECO:0000313" key="2">
    <source>
        <dbReference type="Proteomes" id="UP000789920"/>
    </source>
</evidence>
<comment type="caution">
    <text evidence="1">The sequence shown here is derived from an EMBL/GenBank/DDBJ whole genome shotgun (WGS) entry which is preliminary data.</text>
</comment>
<keyword evidence="2" id="KW-1185">Reference proteome</keyword>
<reference evidence="1" key="1">
    <citation type="submission" date="2021-06" db="EMBL/GenBank/DDBJ databases">
        <authorList>
            <person name="Kallberg Y."/>
            <person name="Tangrot J."/>
            <person name="Rosling A."/>
        </authorList>
    </citation>
    <scope>NUCLEOTIDE SEQUENCE</scope>
    <source>
        <strain evidence="1">MA461A</strain>
    </source>
</reference>
<evidence type="ECO:0000313" key="1">
    <source>
        <dbReference type="EMBL" id="CAG8843374.1"/>
    </source>
</evidence>
<proteinExistence type="predicted"/>
<dbReference type="Proteomes" id="UP000789920">
    <property type="component" value="Unassembled WGS sequence"/>
</dbReference>